<evidence type="ECO:0000256" key="9">
    <source>
        <dbReference type="SAM" id="Phobius"/>
    </source>
</evidence>
<evidence type="ECO:0000256" key="4">
    <source>
        <dbReference type="ARBA" id="ARBA00022679"/>
    </source>
</evidence>
<dbReference type="InterPro" id="IPR035965">
    <property type="entry name" value="PAS-like_dom_sf"/>
</dbReference>
<dbReference type="Gene3D" id="3.30.565.10">
    <property type="entry name" value="Histidine kinase-like ATPase, C-terminal domain"/>
    <property type="match status" value="1"/>
</dbReference>
<feature type="transmembrane region" description="Helical" evidence="9">
    <location>
        <begin position="139"/>
        <end position="159"/>
    </location>
</feature>
<organism evidence="13 14">
    <name type="scientific">Viridibacillus soli</name>
    <dbReference type="NCBI Taxonomy" id="2798301"/>
    <lineage>
        <taxon>Bacteria</taxon>
        <taxon>Bacillati</taxon>
        <taxon>Bacillota</taxon>
        <taxon>Bacilli</taxon>
        <taxon>Bacillales</taxon>
        <taxon>Caryophanaceae</taxon>
        <taxon>Viridibacillus</taxon>
    </lineage>
</organism>
<keyword evidence="9" id="KW-1133">Transmembrane helix</keyword>
<dbReference type="InterPro" id="IPR004358">
    <property type="entry name" value="Sig_transdc_His_kin-like_C"/>
</dbReference>
<dbReference type="NCBIfam" id="TIGR00229">
    <property type="entry name" value="sensory_box"/>
    <property type="match status" value="1"/>
</dbReference>
<feature type="domain" description="PAC" evidence="12">
    <location>
        <begin position="253"/>
        <end position="305"/>
    </location>
</feature>
<keyword evidence="5" id="KW-0547">Nucleotide-binding</keyword>
<feature type="domain" description="PAS" evidence="11">
    <location>
        <begin position="181"/>
        <end position="250"/>
    </location>
</feature>
<dbReference type="InterPro" id="IPR000700">
    <property type="entry name" value="PAS-assoc_C"/>
</dbReference>
<evidence type="ECO:0000256" key="8">
    <source>
        <dbReference type="ARBA" id="ARBA00023012"/>
    </source>
</evidence>
<proteinExistence type="predicted"/>
<evidence type="ECO:0000256" key="7">
    <source>
        <dbReference type="ARBA" id="ARBA00022840"/>
    </source>
</evidence>
<dbReference type="Proteomes" id="UP000618943">
    <property type="component" value="Unassembled WGS sequence"/>
</dbReference>
<name>A0ABS1H7G3_9BACL</name>
<protein>
    <recommendedName>
        <fullName evidence="2">histidine kinase</fullName>
        <ecNumber evidence="2">2.7.13.3</ecNumber>
    </recommendedName>
</protein>
<accession>A0ABS1H7G3</accession>
<keyword evidence="7" id="KW-0067">ATP-binding</keyword>
<comment type="caution">
    <text evidence="13">The sequence shown here is derived from an EMBL/GenBank/DDBJ whole genome shotgun (WGS) entry which is preliminary data.</text>
</comment>
<keyword evidence="14" id="KW-1185">Reference proteome</keyword>
<dbReference type="SUPFAM" id="SSF47384">
    <property type="entry name" value="Homodimeric domain of signal transducing histidine kinase"/>
    <property type="match status" value="1"/>
</dbReference>
<dbReference type="Pfam" id="PF02518">
    <property type="entry name" value="HATPase_c"/>
    <property type="match status" value="1"/>
</dbReference>
<evidence type="ECO:0000256" key="1">
    <source>
        <dbReference type="ARBA" id="ARBA00000085"/>
    </source>
</evidence>
<dbReference type="Gene3D" id="1.10.287.130">
    <property type="match status" value="1"/>
</dbReference>
<feature type="transmembrane region" description="Helical" evidence="9">
    <location>
        <begin position="40"/>
        <end position="57"/>
    </location>
</feature>
<dbReference type="PROSITE" id="PS50112">
    <property type="entry name" value="PAS"/>
    <property type="match status" value="1"/>
</dbReference>
<evidence type="ECO:0000256" key="3">
    <source>
        <dbReference type="ARBA" id="ARBA00022553"/>
    </source>
</evidence>
<dbReference type="EC" id="2.7.13.3" evidence="2"/>
<dbReference type="InterPro" id="IPR005467">
    <property type="entry name" value="His_kinase_dom"/>
</dbReference>
<evidence type="ECO:0000313" key="13">
    <source>
        <dbReference type="EMBL" id="MBK3495346.1"/>
    </source>
</evidence>
<dbReference type="InterPro" id="IPR036890">
    <property type="entry name" value="HATPase_C_sf"/>
</dbReference>
<dbReference type="Gene3D" id="3.30.450.20">
    <property type="entry name" value="PAS domain"/>
    <property type="match status" value="1"/>
</dbReference>
<dbReference type="InterPro" id="IPR003594">
    <property type="entry name" value="HATPase_dom"/>
</dbReference>
<evidence type="ECO:0000259" key="12">
    <source>
        <dbReference type="PROSITE" id="PS50113"/>
    </source>
</evidence>
<feature type="transmembrane region" description="Helical" evidence="9">
    <location>
        <begin position="12"/>
        <end position="34"/>
    </location>
</feature>
<dbReference type="PROSITE" id="PS50113">
    <property type="entry name" value="PAC"/>
    <property type="match status" value="1"/>
</dbReference>
<gene>
    <name evidence="13" type="ORF">JFL43_10900</name>
</gene>
<keyword evidence="8" id="KW-0902">Two-component regulatory system</keyword>
<dbReference type="RefSeq" id="WP_200749087.1">
    <property type="nucleotide sequence ID" value="NZ_JAEOAH010000013.1"/>
</dbReference>
<evidence type="ECO:0000259" key="11">
    <source>
        <dbReference type="PROSITE" id="PS50112"/>
    </source>
</evidence>
<evidence type="ECO:0000259" key="10">
    <source>
        <dbReference type="PROSITE" id="PS50109"/>
    </source>
</evidence>
<dbReference type="Pfam" id="PF08448">
    <property type="entry name" value="PAS_4"/>
    <property type="match status" value="1"/>
</dbReference>
<dbReference type="SUPFAM" id="SSF55874">
    <property type="entry name" value="ATPase domain of HSP90 chaperone/DNA topoisomerase II/histidine kinase"/>
    <property type="match status" value="1"/>
</dbReference>
<feature type="transmembrane region" description="Helical" evidence="9">
    <location>
        <begin position="77"/>
        <end position="99"/>
    </location>
</feature>
<dbReference type="Pfam" id="PF00512">
    <property type="entry name" value="HisKA"/>
    <property type="match status" value="1"/>
</dbReference>
<evidence type="ECO:0000313" key="14">
    <source>
        <dbReference type="Proteomes" id="UP000618943"/>
    </source>
</evidence>
<dbReference type="InterPro" id="IPR003661">
    <property type="entry name" value="HisK_dim/P_dom"/>
</dbReference>
<keyword evidence="6" id="KW-0418">Kinase</keyword>
<dbReference type="SMART" id="SM00387">
    <property type="entry name" value="HATPase_c"/>
    <property type="match status" value="1"/>
</dbReference>
<dbReference type="SUPFAM" id="SSF55785">
    <property type="entry name" value="PYP-like sensor domain (PAS domain)"/>
    <property type="match status" value="1"/>
</dbReference>
<feature type="transmembrane region" description="Helical" evidence="9">
    <location>
        <begin position="105"/>
        <end position="127"/>
    </location>
</feature>
<evidence type="ECO:0000256" key="6">
    <source>
        <dbReference type="ARBA" id="ARBA00022777"/>
    </source>
</evidence>
<sequence>MKHSTILRKRNQFVLFLFTAGTIIHAIISIIGLLNYVVPFPLITSIYCGLLLILSALHLNEYVMRTLLIIGLNGSNLIMILQSDYIYHLIFLFLLLFLLPIYQSIWINITMIIITIIQIILLIEYHYLSFRGSINDADITLFILILFFLGAIGIIQGFYINYSWKKIETHSDSLEKAFLSKEGYLNLFFENAKDSIAVFDLENKIIAINPAFEKLYGWKPEECIGKAIPLVPPEYVNAAVARSNHLMNGGSFDLLESKDMKKDGTYFDAQITLSPIFDYDGEIIATSIITRDISYKKEAEKLIIQSEKLKAIGEIAAGVAHEVRNPLTVISGFVQMMNNDKNSPYAFYTNLIESEIDRINLIIGEFLVLSKPHAMQPKEFKIDKVITDILTLYRPELQLRNISLTENWHANDLTVKGDVNQIKQVFINIIKNAVEAIEKEGDIIITIDKTSNHFFTICVTDNGSGMKKEVVENIFKPFYTTKETGTGLGMMITEKIILEHEGQITINSEYGKGSSITIKLPYIKA</sequence>
<dbReference type="SMART" id="SM00091">
    <property type="entry name" value="PAS"/>
    <property type="match status" value="1"/>
</dbReference>
<keyword evidence="3" id="KW-0597">Phosphoprotein</keyword>
<dbReference type="InterPro" id="IPR036097">
    <property type="entry name" value="HisK_dim/P_sf"/>
</dbReference>
<dbReference type="InterPro" id="IPR000014">
    <property type="entry name" value="PAS"/>
</dbReference>
<dbReference type="PROSITE" id="PS50109">
    <property type="entry name" value="HIS_KIN"/>
    <property type="match status" value="1"/>
</dbReference>
<keyword evidence="9" id="KW-0812">Transmembrane</keyword>
<dbReference type="PANTHER" id="PTHR43065:SF10">
    <property type="entry name" value="PEROXIDE STRESS-ACTIVATED HISTIDINE KINASE MAK3"/>
    <property type="match status" value="1"/>
</dbReference>
<dbReference type="SMART" id="SM00388">
    <property type="entry name" value="HisKA"/>
    <property type="match status" value="1"/>
</dbReference>
<dbReference type="CDD" id="cd00082">
    <property type="entry name" value="HisKA"/>
    <property type="match status" value="1"/>
</dbReference>
<reference evidence="13 14" key="1">
    <citation type="submission" date="2020-12" db="EMBL/GenBank/DDBJ databases">
        <title>YIM B01967 draft genome.</title>
        <authorList>
            <person name="Yan X."/>
        </authorList>
    </citation>
    <scope>NUCLEOTIDE SEQUENCE [LARGE SCALE GENOMIC DNA]</scope>
    <source>
        <strain evidence="13 14">YIM B01967</strain>
    </source>
</reference>
<dbReference type="EMBL" id="JAEOAH010000013">
    <property type="protein sequence ID" value="MBK3495346.1"/>
    <property type="molecule type" value="Genomic_DNA"/>
</dbReference>
<dbReference type="PANTHER" id="PTHR43065">
    <property type="entry name" value="SENSOR HISTIDINE KINASE"/>
    <property type="match status" value="1"/>
</dbReference>
<evidence type="ECO:0000256" key="2">
    <source>
        <dbReference type="ARBA" id="ARBA00012438"/>
    </source>
</evidence>
<feature type="domain" description="Histidine kinase" evidence="10">
    <location>
        <begin position="318"/>
        <end position="524"/>
    </location>
</feature>
<comment type="catalytic activity">
    <reaction evidence="1">
        <text>ATP + protein L-histidine = ADP + protein N-phospho-L-histidine.</text>
        <dbReference type="EC" id="2.7.13.3"/>
    </reaction>
</comment>
<keyword evidence="4" id="KW-0808">Transferase</keyword>
<dbReference type="CDD" id="cd00130">
    <property type="entry name" value="PAS"/>
    <property type="match status" value="1"/>
</dbReference>
<evidence type="ECO:0000256" key="5">
    <source>
        <dbReference type="ARBA" id="ARBA00022741"/>
    </source>
</evidence>
<dbReference type="PRINTS" id="PR00344">
    <property type="entry name" value="BCTRLSENSOR"/>
</dbReference>
<dbReference type="InterPro" id="IPR013656">
    <property type="entry name" value="PAS_4"/>
</dbReference>
<keyword evidence="9" id="KW-0472">Membrane</keyword>